<accession>A0ABV5M9I2</accession>
<comment type="caution">
    <text evidence="1">The sequence shown here is derived from an EMBL/GenBank/DDBJ whole genome shotgun (WGS) entry which is preliminary data.</text>
</comment>
<name>A0ABV5M9I2_9ACTN</name>
<keyword evidence="2" id="KW-1185">Reference proteome</keyword>
<dbReference type="RefSeq" id="WP_223103852.1">
    <property type="nucleotide sequence ID" value="NZ_CP061913.1"/>
</dbReference>
<evidence type="ECO:0000313" key="2">
    <source>
        <dbReference type="Proteomes" id="UP001589608"/>
    </source>
</evidence>
<organism evidence="1 2">
    <name type="scientific">Dactylosporangium vinaceum</name>
    <dbReference type="NCBI Taxonomy" id="53362"/>
    <lineage>
        <taxon>Bacteria</taxon>
        <taxon>Bacillati</taxon>
        <taxon>Actinomycetota</taxon>
        <taxon>Actinomycetes</taxon>
        <taxon>Micromonosporales</taxon>
        <taxon>Micromonosporaceae</taxon>
        <taxon>Dactylosporangium</taxon>
    </lineage>
</organism>
<evidence type="ECO:0000313" key="1">
    <source>
        <dbReference type="EMBL" id="MFB9445498.1"/>
    </source>
</evidence>
<dbReference type="EMBL" id="JBHMCA010000042">
    <property type="protein sequence ID" value="MFB9445498.1"/>
    <property type="molecule type" value="Genomic_DNA"/>
</dbReference>
<proteinExistence type="predicted"/>
<evidence type="ECO:0008006" key="3">
    <source>
        <dbReference type="Google" id="ProtNLM"/>
    </source>
</evidence>
<sequence length="198" mass="20663">MVLVEASGMGDFRRLLVVLAVILAAYASLSGCYRGPDPVQYAALAVVDGKATAVVALCGRSTSHLSVFQDDNNSADTEFRYWAVTVTVPSPAQAVDVELLGAERAGWLITSGHDDSPGPTGLHSRVLGSFDPGHHYTLNASKGGPEGTSAPMVSFTTEDFARIGEGQVLAPIDYHKLDVVSRESFVKGACAKKGPGAG</sequence>
<reference evidence="1 2" key="1">
    <citation type="submission" date="2024-09" db="EMBL/GenBank/DDBJ databases">
        <authorList>
            <person name="Sun Q."/>
            <person name="Mori K."/>
        </authorList>
    </citation>
    <scope>NUCLEOTIDE SEQUENCE [LARGE SCALE GENOMIC DNA]</scope>
    <source>
        <strain evidence="1 2">JCM 3307</strain>
    </source>
</reference>
<dbReference type="Proteomes" id="UP001589608">
    <property type="component" value="Unassembled WGS sequence"/>
</dbReference>
<gene>
    <name evidence="1" type="ORF">ACFFTR_20675</name>
</gene>
<protein>
    <recommendedName>
        <fullName evidence="3">Lipoprotein</fullName>
    </recommendedName>
</protein>